<dbReference type="EMBL" id="CM020620">
    <property type="protein sequence ID" value="KAK1869036.1"/>
    <property type="molecule type" value="Genomic_DNA"/>
</dbReference>
<reference evidence="1" key="1">
    <citation type="submission" date="2019-11" db="EMBL/GenBank/DDBJ databases">
        <title>Nori genome reveals adaptations in red seaweeds to the harsh intertidal environment.</title>
        <authorList>
            <person name="Wang D."/>
            <person name="Mao Y."/>
        </authorList>
    </citation>
    <scope>NUCLEOTIDE SEQUENCE</scope>
    <source>
        <tissue evidence="1">Gametophyte</tissue>
    </source>
</reference>
<gene>
    <name evidence="1" type="ORF">I4F81_011518</name>
</gene>
<evidence type="ECO:0000313" key="1">
    <source>
        <dbReference type="EMBL" id="KAK1869036.1"/>
    </source>
</evidence>
<evidence type="ECO:0000313" key="2">
    <source>
        <dbReference type="Proteomes" id="UP000798662"/>
    </source>
</evidence>
<dbReference type="Proteomes" id="UP000798662">
    <property type="component" value="Chromosome 3"/>
</dbReference>
<proteinExistence type="predicted"/>
<organism evidence="1 2">
    <name type="scientific">Pyropia yezoensis</name>
    <name type="common">Susabi-nori</name>
    <name type="synonym">Porphyra yezoensis</name>
    <dbReference type="NCBI Taxonomy" id="2788"/>
    <lineage>
        <taxon>Eukaryota</taxon>
        <taxon>Rhodophyta</taxon>
        <taxon>Bangiophyceae</taxon>
        <taxon>Bangiales</taxon>
        <taxon>Bangiaceae</taxon>
        <taxon>Pyropia</taxon>
    </lineage>
</organism>
<sequence>MHTRTALRHLDQLFLILVIRYTVLTQQQTNLTAATNAQDHFLAPDDHDSINRRGRPVLKRLAVAESTTGRRWVPPMEKVVEAADGLNAALVLVVKNYNDALAIATPPQAHFRFGRLRPWQQKLPA</sequence>
<comment type="caution">
    <text evidence="1">The sequence shown here is derived from an EMBL/GenBank/DDBJ whole genome shotgun (WGS) entry which is preliminary data.</text>
</comment>
<accession>A0ACC3CGB5</accession>
<protein>
    <submittedName>
        <fullName evidence="1">Uncharacterized protein</fullName>
    </submittedName>
</protein>
<name>A0ACC3CGB5_PYRYE</name>
<keyword evidence="2" id="KW-1185">Reference proteome</keyword>